<evidence type="ECO:0000256" key="2">
    <source>
        <dbReference type="ARBA" id="ARBA00022679"/>
    </source>
</evidence>
<protein>
    <submittedName>
        <fullName evidence="4">Sulfotransferase domain-containing protein</fullName>
    </submittedName>
</protein>
<dbReference type="PANTHER" id="PTHR11783">
    <property type="entry name" value="SULFOTRANSFERASE SULT"/>
    <property type="match status" value="1"/>
</dbReference>
<accession>A0ABW3HAX9</accession>
<reference evidence="5" key="1">
    <citation type="journal article" date="2019" name="Int. J. Syst. Evol. Microbiol.">
        <title>The Global Catalogue of Microorganisms (GCM) 10K type strain sequencing project: providing services to taxonomists for standard genome sequencing and annotation.</title>
        <authorList>
            <consortium name="The Broad Institute Genomics Platform"/>
            <consortium name="The Broad Institute Genome Sequencing Center for Infectious Disease"/>
            <person name="Wu L."/>
            <person name="Ma J."/>
        </authorList>
    </citation>
    <scope>NUCLEOTIDE SEQUENCE [LARGE SCALE GENOMIC DNA]</scope>
    <source>
        <strain evidence="5">CCUG 62982</strain>
    </source>
</reference>
<name>A0ABW3HAX9_9SPHN</name>
<evidence type="ECO:0000259" key="3">
    <source>
        <dbReference type="Pfam" id="PF00685"/>
    </source>
</evidence>
<feature type="domain" description="Sulfotransferase" evidence="3">
    <location>
        <begin position="3"/>
        <end position="283"/>
    </location>
</feature>
<gene>
    <name evidence="4" type="ORF">ACFQ1E_18460</name>
</gene>
<proteinExistence type="inferred from homology"/>
<dbReference type="EMBL" id="JBHTJG010000012">
    <property type="protein sequence ID" value="MFD0948327.1"/>
    <property type="molecule type" value="Genomic_DNA"/>
</dbReference>
<dbReference type="InterPro" id="IPR027417">
    <property type="entry name" value="P-loop_NTPase"/>
</dbReference>
<comment type="caution">
    <text evidence="4">The sequence shown here is derived from an EMBL/GenBank/DDBJ whole genome shotgun (WGS) entry which is preliminary data.</text>
</comment>
<evidence type="ECO:0000313" key="4">
    <source>
        <dbReference type="EMBL" id="MFD0948327.1"/>
    </source>
</evidence>
<keyword evidence="2" id="KW-0808">Transferase</keyword>
<organism evidence="4 5">
    <name type="scientific">Sphingomonas canadensis</name>
    <dbReference type="NCBI Taxonomy" id="1219257"/>
    <lineage>
        <taxon>Bacteria</taxon>
        <taxon>Pseudomonadati</taxon>
        <taxon>Pseudomonadota</taxon>
        <taxon>Alphaproteobacteria</taxon>
        <taxon>Sphingomonadales</taxon>
        <taxon>Sphingomonadaceae</taxon>
        <taxon>Sphingomonas</taxon>
    </lineage>
</organism>
<evidence type="ECO:0000313" key="5">
    <source>
        <dbReference type="Proteomes" id="UP001596977"/>
    </source>
</evidence>
<dbReference type="SUPFAM" id="SSF52540">
    <property type="entry name" value="P-loop containing nucleoside triphosphate hydrolases"/>
    <property type="match status" value="1"/>
</dbReference>
<sequence length="300" mass="32796">MKRRIWLASYPKSGNTWLRLLLANLRADRPADINRLPTEPALASARAPFDRVTLLASGLLTPDECDLLRPAAYRAMARIDDPEEDEGAAGIDDTIFVKTHDAWTHNAAGEAMLAGADAAAGAILIVRDPRDIVASLAHHNASPCDAAIGFMADPAARFAEPRDGQPTQLRQTLTDWSGFQASWLDQREIPVHLIRYEDLQADAGGALARALAFFGVDASAAQCARAAEFARFGRVQDQEQRLGFGEAPRPQLATRFFRRGAAGGWRDELTPTQADRVEAAHAAMMVRLGYPLTERRRECA</sequence>
<evidence type="ECO:0000256" key="1">
    <source>
        <dbReference type="ARBA" id="ARBA00005771"/>
    </source>
</evidence>
<dbReference type="RefSeq" id="WP_264946343.1">
    <property type="nucleotide sequence ID" value="NZ_JAPDRA010000012.1"/>
</dbReference>
<dbReference type="Gene3D" id="3.40.50.300">
    <property type="entry name" value="P-loop containing nucleotide triphosphate hydrolases"/>
    <property type="match status" value="1"/>
</dbReference>
<dbReference type="Pfam" id="PF00685">
    <property type="entry name" value="Sulfotransfer_1"/>
    <property type="match status" value="1"/>
</dbReference>
<comment type="similarity">
    <text evidence="1">Belongs to the sulfotransferase 1 family.</text>
</comment>
<keyword evidence="5" id="KW-1185">Reference proteome</keyword>
<dbReference type="Proteomes" id="UP001596977">
    <property type="component" value="Unassembled WGS sequence"/>
</dbReference>
<dbReference type="InterPro" id="IPR000863">
    <property type="entry name" value="Sulfotransferase_dom"/>
</dbReference>